<sequence>MEGEMLKEISDKNAEVQRHEKALEGLYELDDQLNQNIEKLEDELRVLANELRQCQAKKSDNQAMREQTLAKESERELIQKEIETKLKSIASIDGQLLSLVQEVSQVKVTAEKGRKIQ</sequence>
<comment type="caution">
    <text evidence="2">The sequence shown here is derived from an EMBL/GenBank/DDBJ whole genome shotgun (WGS) entry which is preliminary data.</text>
</comment>
<dbReference type="EMBL" id="RRYP01026021">
    <property type="protein sequence ID" value="TNV71896.1"/>
    <property type="molecule type" value="Genomic_DNA"/>
</dbReference>
<reference evidence="2" key="1">
    <citation type="submission" date="2019-06" db="EMBL/GenBank/DDBJ databases">
        <authorList>
            <person name="Zheng W."/>
        </authorList>
    </citation>
    <scope>NUCLEOTIDE SEQUENCE</scope>
    <source>
        <strain evidence="2">QDHG01</strain>
    </source>
</reference>
<proteinExistence type="predicted"/>
<organism evidence="2 3">
    <name type="scientific">Halteria grandinella</name>
    <dbReference type="NCBI Taxonomy" id="5974"/>
    <lineage>
        <taxon>Eukaryota</taxon>
        <taxon>Sar</taxon>
        <taxon>Alveolata</taxon>
        <taxon>Ciliophora</taxon>
        <taxon>Intramacronucleata</taxon>
        <taxon>Spirotrichea</taxon>
        <taxon>Stichotrichia</taxon>
        <taxon>Sporadotrichida</taxon>
        <taxon>Halteriidae</taxon>
        <taxon>Halteria</taxon>
    </lineage>
</organism>
<keyword evidence="1" id="KW-0175">Coiled coil</keyword>
<protein>
    <submittedName>
        <fullName evidence="2">Uncharacterized protein</fullName>
    </submittedName>
</protein>
<evidence type="ECO:0000313" key="2">
    <source>
        <dbReference type="EMBL" id="TNV71896.1"/>
    </source>
</evidence>
<gene>
    <name evidence="2" type="ORF">FGO68_gene12284</name>
</gene>
<evidence type="ECO:0000256" key="1">
    <source>
        <dbReference type="SAM" id="Coils"/>
    </source>
</evidence>
<dbReference type="Proteomes" id="UP000785679">
    <property type="component" value="Unassembled WGS sequence"/>
</dbReference>
<accession>A0A8J8NBG4</accession>
<feature type="coiled-coil region" evidence="1">
    <location>
        <begin position="9"/>
        <end position="67"/>
    </location>
</feature>
<name>A0A8J8NBG4_HALGN</name>
<evidence type="ECO:0000313" key="3">
    <source>
        <dbReference type="Proteomes" id="UP000785679"/>
    </source>
</evidence>
<keyword evidence="3" id="KW-1185">Reference proteome</keyword>
<dbReference type="AlphaFoldDB" id="A0A8J8NBG4"/>